<evidence type="ECO:0000256" key="3">
    <source>
        <dbReference type="ARBA" id="ARBA00022839"/>
    </source>
</evidence>
<dbReference type="EMBL" id="JAKNHQ010000011">
    <property type="protein sequence ID" value="MCG4611111.1"/>
    <property type="molecule type" value="Genomic_DNA"/>
</dbReference>
<dbReference type="PANTHER" id="PTHR23044">
    <property type="entry name" value="3'-5' EXONUCLEASE ERI1-RELATED"/>
    <property type="match status" value="1"/>
</dbReference>
<dbReference type="PANTHER" id="PTHR23044:SF61">
    <property type="entry name" value="3'-5' EXORIBONUCLEASE 1-RELATED"/>
    <property type="match status" value="1"/>
</dbReference>
<feature type="domain" description="Exonuclease" evidence="5">
    <location>
        <begin position="2"/>
        <end position="182"/>
    </location>
</feature>
<evidence type="ECO:0000256" key="4">
    <source>
        <dbReference type="SAM" id="MobiDB-lite"/>
    </source>
</evidence>
<name>A0ABS9MJX8_9FIRM</name>
<dbReference type="Gene3D" id="3.30.420.10">
    <property type="entry name" value="Ribonuclease H-like superfamily/Ribonuclease H"/>
    <property type="match status" value="1"/>
</dbReference>
<evidence type="ECO:0000313" key="6">
    <source>
        <dbReference type="EMBL" id="MCG4611111.1"/>
    </source>
</evidence>
<proteinExistence type="predicted"/>
<protein>
    <submittedName>
        <fullName evidence="6">Exonuclease domain-containing protein</fullName>
    </submittedName>
</protein>
<dbReference type="InterPro" id="IPR051274">
    <property type="entry name" value="3-5_Exoribonuclease"/>
</dbReference>
<dbReference type="CDD" id="cd06133">
    <property type="entry name" value="ERI-1_3'hExo_like"/>
    <property type="match status" value="1"/>
</dbReference>
<feature type="region of interest" description="Disordered" evidence="4">
    <location>
        <begin position="281"/>
        <end position="307"/>
    </location>
</feature>
<accession>A0ABS9MJX8</accession>
<dbReference type="Pfam" id="PF00929">
    <property type="entry name" value="RNase_T"/>
    <property type="match status" value="1"/>
</dbReference>
<evidence type="ECO:0000313" key="7">
    <source>
        <dbReference type="Proteomes" id="UP001298681"/>
    </source>
</evidence>
<dbReference type="InterPro" id="IPR013520">
    <property type="entry name" value="Ribonucl_H"/>
</dbReference>
<keyword evidence="2" id="KW-0378">Hydrolase</keyword>
<dbReference type="SUPFAM" id="SSF53098">
    <property type="entry name" value="Ribonuclease H-like"/>
    <property type="match status" value="1"/>
</dbReference>
<dbReference type="GO" id="GO:0004527">
    <property type="term" value="F:exonuclease activity"/>
    <property type="evidence" value="ECO:0007669"/>
    <property type="project" value="UniProtKB-KW"/>
</dbReference>
<keyword evidence="3 6" id="KW-0269">Exonuclease</keyword>
<dbReference type="InterPro" id="IPR036397">
    <property type="entry name" value="RNaseH_sf"/>
</dbReference>
<dbReference type="InterPro" id="IPR012337">
    <property type="entry name" value="RNaseH-like_sf"/>
</dbReference>
<dbReference type="Proteomes" id="UP001298681">
    <property type="component" value="Unassembled WGS sequence"/>
</dbReference>
<sequence>MNFVILDLEWNGTYSRRIKSFINEIIEFGAVKVDEQLHIIDTFEALVRPQVGKKISGKIRTLTSITNEDLAGGLQYMQVISRFKKWMGDAVLMTWGTSDILALIENCRYFCGDEHIPFLQYYVNLQAYCEEMLHYDKTQQMGLSTSAQLLEIDEDGFDHHRALGDSLLSLRCLQKLYTPESLAPFVQEADAEFYRRIQFKTVVICDLSNPLIKRSDMLFNCDVCGRRAHRVSEWQLKNKSYRAEFICRHCQHRFFGRVQFKLKYEGLIVKKYILPFREKPKEEHPKETVPAEAPECAVNGSTNGESC</sequence>
<organism evidence="6 7">
    <name type="scientific">Anaeromassilibacillus senegalensis</name>
    <dbReference type="NCBI Taxonomy" id="1673717"/>
    <lineage>
        <taxon>Bacteria</taxon>
        <taxon>Bacillati</taxon>
        <taxon>Bacillota</taxon>
        <taxon>Clostridia</taxon>
        <taxon>Eubacteriales</taxon>
        <taxon>Acutalibacteraceae</taxon>
        <taxon>Anaeromassilibacillus</taxon>
    </lineage>
</organism>
<gene>
    <name evidence="6" type="ORF">L0P57_09230</name>
</gene>
<keyword evidence="7" id="KW-1185">Reference proteome</keyword>
<comment type="caution">
    <text evidence="6">The sequence shown here is derived from an EMBL/GenBank/DDBJ whole genome shotgun (WGS) entry which is preliminary data.</text>
</comment>
<dbReference type="SMART" id="SM00479">
    <property type="entry name" value="EXOIII"/>
    <property type="match status" value="1"/>
</dbReference>
<evidence type="ECO:0000256" key="2">
    <source>
        <dbReference type="ARBA" id="ARBA00022801"/>
    </source>
</evidence>
<reference evidence="6 7" key="1">
    <citation type="submission" date="2022-01" db="EMBL/GenBank/DDBJ databases">
        <title>Collection of gut derived symbiotic bacterial strains cultured from healthy donors.</title>
        <authorList>
            <person name="Lin H."/>
            <person name="Kohout C."/>
            <person name="Waligurski E."/>
            <person name="Pamer E.G."/>
        </authorList>
    </citation>
    <scope>NUCLEOTIDE SEQUENCE [LARGE SCALE GENOMIC DNA]</scope>
    <source>
        <strain evidence="6 7">DFI.7.58</strain>
    </source>
</reference>
<dbReference type="RefSeq" id="WP_087234727.1">
    <property type="nucleotide sequence ID" value="NZ_JAKNHQ010000011.1"/>
</dbReference>
<evidence type="ECO:0000256" key="1">
    <source>
        <dbReference type="ARBA" id="ARBA00022722"/>
    </source>
</evidence>
<dbReference type="InterPro" id="IPR047201">
    <property type="entry name" value="ERI-1_3'hExo-like"/>
</dbReference>
<evidence type="ECO:0000259" key="5">
    <source>
        <dbReference type="SMART" id="SM00479"/>
    </source>
</evidence>
<keyword evidence="1" id="KW-0540">Nuclease</keyword>